<evidence type="ECO:0000256" key="8">
    <source>
        <dbReference type="ARBA" id="ARBA00023242"/>
    </source>
</evidence>
<keyword evidence="7" id="KW-0175">Coiled coil</keyword>
<keyword evidence="11" id="KW-1185">Reference proteome</keyword>
<reference evidence="10 11" key="1">
    <citation type="journal article" date="2015" name="BMC Genomics">
        <title>Gene expression during zombie ant biting behavior reflects the complexity underlying fungal parasitic behavioral manipulation.</title>
        <authorList>
            <person name="de Bekker C."/>
            <person name="Ohm R.A."/>
            <person name="Loreto R.G."/>
            <person name="Sebastian A."/>
            <person name="Albert I."/>
            <person name="Merrow M."/>
            <person name="Brachmann A."/>
            <person name="Hughes D.P."/>
        </authorList>
    </citation>
    <scope>NUCLEOTIDE SEQUENCE [LARGE SCALE GENOMIC DNA]</scope>
    <source>
        <strain evidence="10 11">SC16a</strain>
    </source>
</reference>
<dbReference type="InterPro" id="IPR019310">
    <property type="entry name" value="Efg1"/>
</dbReference>
<feature type="compositionally biased region" description="Basic and acidic residues" evidence="9">
    <location>
        <begin position="1"/>
        <end position="19"/>
    </location>
</feature>
<evidence type="ECO:0000256" key="1">
    <source>
        <dbReference type="ARBA" id="ARBA00002773"/>
    </source>
</evidence>
<gene>
    <name evidence="10" type="ORF">XA68_15129</name>
</gene>
<protein>
    <recommendedName>
        <fullName evidence="4">rRNA-processing protein EFG1</fullName>
    </recommendedName>
    <alternativeName>
        <fullName evidence="5">rRNA-processing protein efg1</fullName>
    </alternativeName>
</protein>
<evidence type="ECO:0000256" key="2">
    <source>
        <dbReference type="ARBA" id="ARBA00004604"/>
    </source>
</evidence>
<evidence type="ECO:0000256" key="4">
    <source>
        <dbReference type="ARBA" id="ARBA00018689"/>
    </source>
</evidence>
<evidence type="ECO:0000256" key="9">
    <source>
        <dbReference type="SAM" id="MobiDB-lite"/>
    </source>
</evidence>
<feature type="compositionally biased region" description="Basic and acidic residues" evidence="9">
    <location>
        <begin position="202"/>
        <end position="225"/>
    </location>
</feature>
<evidence type="ECO:0000256" key="6">
    <source>
        <dbReference type="ARBA" id="ARBA00022552"/>
    </source>
</evidence>
<comment type="similarity">
    <text evidence="3">Belongs to the EFG1 family.</text>
</comment>
<keyword evidence="6" id="KW-0698">rRNA processing</keyword>
<comment type="function">
    <text evidence="1">Involved in rRNA processing.</text>
</comment>
<evidence type="ECO:0000256" key="5">
    <source>
        <dbReference type="ARBA" id="ARBA00019827"/>
    </source>
</evidence>
<dbReference type="GO" id="GO:0000462">
    <property type="term" value="P:maturation of SSU-rRNA from tricistronic rRNA transcript (SSU-rRNA, 5.8S rRNA, LSU-rRNA)"/>
    <property type="evidence" value="ECO:0007669"/>
    <property type="project" value="TreeGrafter"/>
</dbReference>
<feature type="compositionally biased region" description="Low complexity" evidence="9">
    <location>
        <begin position="226"/>
        <end position="239"/>
    </location>
</feature>
<name>A0A2A9P991_OPHUN</name>
<organism evidence="10 11">
    <name type="scientific">Ophiocordyceps unilateralis</name>
    <name type="common">Zombie-ant fungus</name>
    <name type="synonym">Torrubia unilateralis</name>
    <dbReference type="NCBI Taxonomy" id="268505"/>
    <lineage>
        <taxon>Eukaryota</taxon>
        <taxon>Fungi</taxon>
        <taxon>Dikarya</taxon>
        <taxon>Ascomycota</taxon>
        <taxon>Pezizomycotina</taxon>
        <taxon>Sordariomycetes</taxon>
        <taxon>Hypocreomycetidae</taxon>
        <taxon>Hypocreales</taxon>
        <taxon>Ophiocordycipitaceae</taxon>
        <taxon>Ophiocordyceps</taxon>
    </lineage>
</organism>
<dbReference type="EMBL" id="LAZP02000414">
    <property type="protein sequence ID" value="PFH57396.1"/>
    <property type="molecule type" value="Genomic_DNA"/>
</dbReference>
<sequence length="278" mass="31672">MGTKRSFADVESHGSEDGARQAQRRKHKAKEGSSGFTNKRARSIARLLQRNQDLPAHVRNDLERELATLQAGIAEKAFQKKRGAMISKYHMVRFFERRKASRLVKQLKRQMEQQPESDDMDSLKQDMHVAEVDEAYTLYYPHAEPYVSLYGKSRSTQTEEDEDGAAAAKLSLRATRPPMWSVVEKAVMEGPAACVRLRERRRAADDKPKRQPSKAAKEKGQDGRQRLTGGRQRLTGGRQQTDDGSTKPQLNRKERRRLMRQAKDESEADGDGGFFEEL</sequence>
<accession>A0A2A9P991</accession>
<dbReference type="PANTHER" id="PTHR33911">
    <property type="entry name" value="RRNA-PROCESSING PROTEIN EFG1"/>
    <property type="match status" value="1"/>
</dbReference>
<evidence type="ECO:0000256" key="3">
    <source>
        <dbReference type="ARBA" id="ARBA00006916"/>
    </source>
</evidence>
<dbReference type="AlphaFoldDB" id="A0A2A9P991"/>
<dbReference type="Pfam" id="PF10153">
    <property type="entry name" value="Efg1"/>
    <property type="match status" value="1"/>
</dbReference>
<proteinExistence type="inferred from homology"/>
<dbReference type="GO" id="GO:0030688">
    <property type="term" value="C:preribosome, small subunit precursor"/>
    <property type="evidence" value="ECO:0007669"/>
    <property type="project" value="TreeGrafter"/>
</dbReference>
<comment type="caution">
    <text evidence="10">The sequence shown here is derived from an EMBL/GenBank/DDBJ whole genome shotgun (WGS) entry which is preliminary data.</text>
</comment>
<dbReference type="InterPro" id="IPR050786">
    <property type="entry name" value="EFG1_rRNA-proc"/>
</dbReference>
<dbReference type="Proteomes" id="UP000037136">
    <property type="component" value="Unassembled WGS sequence"/>
</dbReference>
<evidence type="ECO:0000313" key="11">
    <source>
        <dbReference type="Proteomes" id="UP000037136"/>
    </source>
</evidence>
<feature type="region of interest" description="Disordered" evidence="9">
    <location>
        <begin position="1"/>
        <end position="41"/>
    </location>
</feature>
<dbReference type="PANTHER" id="PTHR33911:SF1">
    <property type="entry name" value="RRNA-PROCESSING PROTEIN EFG1"/>
    <property type="match status" value="1"/>
</dbReference>
<feature type="compositionally biased region" description="Acidic residues" evidence="9">
    <location>
        <begin position="266"/>
        <end position="278"/>
    </location>
</feature>
<feature type="region of interest" description="Disordered" evidence="9">
    <location>
        <begin position="199"/>
        <end position="278"/>
    </location>
</feature>
<dbReference type="OrthoDB" id="47732at2759"/>
<evidence type="ECO:0000313" key="10">
    <source>
        <dbReference type="EMBL" id="PFH57396.1"/>
    </source>
</evidence>
<comment type="subcellular location">
    <subcellularLocation>
        <location evidence="2">Nucleus</location>
        <location evidence="2">Nucleolus</location>
    </subcellularLocation>
</comment>
<reference evidence="10 11" key="2">
    <citation type="journal article" date="2017" name="Sci. Rep.">
        <title>Ant-infecting Ophiocordyceps genomes reveal a high diversity of potential behavioral manipulation genes and a possible major role for enterotoxins.</title>
        <authorList>
            <person name="de Bekker C."/>
            <person name="Ohm R.A."/>
            <person name="Evans H.C."/>
            <person name="Brachmann A."/>
            <person name="Hughes D.P."/>
        </authorList>
    </citation>
    <scope>NUCLEOTIDE SEQUENCE [LARGE SCALE GENOMIC DNA]</scope>
    <source>
        <strain evidence="10 11">SC16a</strain>
    </source>
</reference>
<dbReference type="STRING" id="268505.A0A2A9P991"/>
<keyword evidence="8" id="KW-0539">Nucleus</keyword>
<evidence type="ECO:0000256" key="7">
    <source>
        <dbReference type="ARBA" id="ARBA00023054"/>
    </source>
</evidence>
<dbReference type="GO" id="GO:0005730">
    <property type="term" value="C:nucleolus"/>
    <property type="evidence" value="ECO:0007669"/>
    <property type="project" value="UniProtKB-SubCell"/>
</dbReference>